<keyword evidence="1" id="KW-0677">Repeat</keyword>
<keyword evidence="2 3" id="KW-0040">ANK repeat</keyword>
<evidence type="ECO:0000313" key="4">
    <source>
        <dbReference type="EMBL" id="CAG8978565.1"/>
    </source>
</evidence>
<feature type="repeat" description="ANK" evidence="3">
    <location>
        <begin position="284"/>
        <end position="313"/>
    </location>
</feature>
<organism evidence="4 5">
    <name type="scientific">Hymenoscyphus albidus</name>
    <dbReference type="NCBI Taxonomy" id="595503"/>
    <lineage>
        <taxon>Eukaryota</taxon>
        <taxon>Fungi</taxon>
        <taxon>Dikarya</taxon>
        <taxon>Ascomycota</taxon>
        <taxon>Pezizomycotina</taxon>
        <taxon>Leotiomycetes</taxon>
        <taxon>Helotiales</taxon>
        <taxon>Helotiaceae</taxon>
        <taxon>Hymenoscyphus</taxon>
    </lineage>
</organism>
<reference evidence="4" key="1">
    <citation type="submission" date="2021-07" db="EMBL/GenBank/DDBJ databases">
        <authorList>
            <person name="Durling M."/>
        </authorList>
    </citation>
    <scope>NUCLEOTIDE SEQUENCE</scope>
</reference>
<feature type="repeat" description="ANK" evidence="3">
    <location>
        <begin position="531"/>
        <end position="565"/>
    </location>
</feature>
<dbReference type="PANTHER" id="PTHR24123">
    <property type="entry name" value="ANKYRIN REPEAT-CONTAINING"/>
    <property type="match status" value="1"/>
</dbReference>
<dbReference type="InterPro" id="IPR036770">
    <property type="entry name" value="Ankyrin_rpt-contain_sf"/>
</dbReference>
<dbReference type="InterPro" id="IPR051165">
    <property type="entry name" value="Multifunctional_ANK_Repeat"/>
</dbReference>
<dbReference type="PANTHER" id="PTHR24123:SF141">
    <property type="entry name" value="ANKYRIN 2, ISOFORM U"/>
    <property type="match status" value="1"/>
</dbReference>
<gene>
    <name evidence="4" type="ORF">HYALB_00010527</name>
</gene>
<evidence type="ECO:0000256" key="2">
    <source>
        <dbReference type="ARBA" id="ARBA00023043"/>
    </source>
</evidence>
<evidence type="ECO:0000256" key="1">
    <source>
        <dbReference type="ARBA" id="ARBA00022737"/>
    </source>
</evidence>
<dbReference type="Pfam" id="PF12796">
    <property type="entry name" value="Ank_2"/>
    <property type="match status" value="1"/>
</dbReference>
<comment type="caution">
    <text evidence="4">The sequence shown here is derived from an EMBL/GenBank/DDBJ whole genome shotgun (WGS) entry which is preliminary data.</text>
</comment>
<dbReference type="Proteomes" id="UP000701801">
    <property type="component" value="Unassembled WGS sequence"/>
</dbReference>
<dbReference type="InterPro" id="IPR002110">
    <property type="entry name" value="Ankyrin_rpt"/>
</dbReference>
<protein>
    <recommendedName>
        <fullName evidence="6">Ankyrin</fullName>
    </recommendedName>
</protein>
<dbReference type="OrthoDB" id="3558264at2759"/>
<dbReference type="PROSITE" id="PS50088">
    <property type="entry name" value="ANK_REPEAT"/>
    <property type="match status" value="3"/>
</dbReference>
<dbReference type="SUPFAM" id="SSF48403">
    <property type="entry name" value="Ankyrin repeat"/>
    <property type="match status" value="2"/>
</dbReference>
<evidence type="ECO:0008006" key="6">
    <source>
        <dbReference type="Google" id="ProtNLM"/>
    </source>
</evidence>
<sequence length="823" mass="90961">MVISAQKVGSKSPVHAETLFGLAMGMSSNPVSEYIDVVVDLIRRASVLGYKPAQAICQQICLAQNKPVPSRETLAEWEKNSLESGIMFTPGTSVLTLEETNTAKDVFRNAGGFGNSGFTSIPHILEMVSDILRVEELILREGSFHPVDLDGNSIGHVMAALGLCKPLTSLLNKYPQELKATNDNGETLLYKACQAGHIGILQVLRGFGEKLSIIGTLKENLTPLRWLFMFKDSDIATACGYLVGRGQQLVNCQMIPIDIASNSRTLHKTHFMISHYAFELPYGTPLHWACASRNFVAMEVLLRHGADVDAKCFNNHAHTTPLALAIHCGDVEVASFLLQRGANFEVRDEKNRSLLHQLLINTPALYGWLPSQWHSWIRHGNWKKHLSAMSKMVDLLLCAGSELESLSTGYTPLTPLLTAASENIRCDEGAMLALINAGADASNPKASCNDSALILCSSVASENVAYPTGYPQIMKAIIGGAKDLSHANQFNKQTALHVVSGLKSSRDQFESNISALFSEPSPPNIEAVNEYGNTPLLWSLSETSDAQFRAKILLEHGADIHFVNSRGENVIGAITENKNLMDGDSLVLIKTLLLRVNANFESAYREFNESSKAALWNCSMFARPKTLQFLLDLGLNKYINEVKLELNESAKTALDIALDNRENSRHQHIGHLSAYLETPGSKLMEDSSCQAYSAFQGGQKRAYEAYWAFPTTIQILMKHGAKRGWQLGTEYSCENIWQPRDYDFVNIYVAGLSPSMQPNQQICALIPWYQNGTFLPSITALENRPELVDELQKISKDGYIKAVSREQRIVKVRVEDGKIVENR</sequence>
<name>A0A9N9LSX6_9HELO</name>
<keyword evidence="5" id="KW-1185">Reference proteome</keyword>
<feature type="repeat" description="ANK" evidence="3">
    <location>
        <begin position="317"/>
        <end position="349"/>
    </location>
</feature>
<dbReference type="AlphaFoldDB" id="A0A9N9LSX6"/>
<accession>A0A9N9LSX6</accession>
<dbReference type="EMBL" id="CAJVRM010000266">
    <property type="protein sequence ID" value="CAG8978565.1"/>
    <property type="molecule type" value="Genomic_DNA"/>
</dbReference>
<evidence type="ECO:0000256" key="3">
    <source>
        <dbReference type="PROSITE-ProRule" id="PRU00023"/>
    </source>
</evidence>
<dbReference type="PROSITE" id="PS50297">
    <property type="entry name" value="ANK_REP_REGION"/>
    <property type="match status" value="2"/>
</dbReference>
<dbReference type="Gene3D" id="1.25.40.20">
    <property type="entry name" value="Ankyrin repeat-containing domain"/>
    <property type="match status" value="3"/>
</dbReference>
<dbReference type="SMART" id="SM00248">
    <property type="entry name" value="ANK"/>
    <property type="match status" value="5"/>
</dbReference>
<proteinExistence type="predicted"/>
<evidence type="ECO:0000313" key="5">
    <source>
        <dbReference type="Proteomes" id="UP000701801"/>
    </source>
</evidence>